<accession>A0ABU7P5A2</accession>
<comment type="caution">
    <text evidence="1">The sequence shown here is derived from an EMBL/GenBank/DDBJ whole genome shotgun (WGS) entry which is preliminary data.</text>
</comment>
<proteinExistence type="predicted"/>
<dbReference type="Proteomes" id="UP001344658">
    <property type="component" value="Unassembled WGS sequence"/>
</dbReference>
<protein>
    <submittedName>
        <fullName evidence="1">Phage tail protein</fullName>
    </submittedName>
</protein>
<name>A0ABU7P5A2_9ACTN</name>
<evidence type="ECO:0000313" key="1">
    <source>
        <dbReference type="EMBL" id="MEE4540992.1"/>
    </source>
</evidence>
<dbReference type="InterPro" id="IPR058154">
    <property type="entry name" value="Bxb1_TTP-like"/>
</dbReference>
<dbReference type="Pfam" id="PF25681">
    <property type="entry name" value="Phage_TTP_17"/>
    <property type="match status" value="1"/>
</dbReference>
<evidence type="ECO:0000313" key="2">
    <source>
        <dbReference type="Proteomes" id="UP001344658"/>
    </source>
</evidence>
<keyword evidence="2" id="KW-1185">Reference proteome</keyword>
<reference evidence="1 2" key="1">
    <citation type="submission" date="2023-12" db="EMBL/GenBank/DDBJ databases">
        <title>Streptomyces sp. V4-01.</title>
        <authorList>
            <person name="Somphong A."/>
            <person name="Phongsopitanun W."/>
        </authorList>
    </citation>
    <scope>NUCLEOTIDE SEQUENCE [LARGE SCALE GENOMIC DNA]</scope>
    <source>
        <strain evidence="1 2">V4-01</strain>
    </source>
</reference>
<sequence length="189" mass="19994">MAFEPVMLGVGGYAYIAPVGTTAPVDPFASWGAGWTNLADVSEDGLVEALGEDRTQIMRWGSNTPVRSQVKQRTSTYKVVLINITAAGLGLYYSVPVADMTSSGSGDTQFLSFSDPATTDPYEMALGFDVLDGDRHCRFVIARSEVTTKGDLTYKGDTPVGFDLTFTALTAPGGAASIQRMYGGVTLPA</sequence>
<organism evidence="1 2">
    <name type="scientific">Actinacidiphila polyblastidii</name>
    <dbReference type="NCBI Taxonomy" id="3110430"/>
    <lineage>
        <taxon>Bacteria</taxon>
        <taxon>Bacillati</taxon>
        <taxon>Actinomycetota</taxon>
        <taxon>Actinomycetes</taxon>
        <taxon>Kitasatosporales</taxon>
        <taxon>Streptomycetaceae</taxon>
        <taxon>Actinacidiphila</taxon>
    </lineage>
</organism>
<dbReference type="RefSeq" id="WP_330792886.1">
    <property type="nucleotide sequence ID" value="NZ_JAZEWV010000002.1"/>
</dbReference>
<gene>
    <name evidence="1" type="ORF">V2S66_03290</name>
</gene>
<dbReference type="EMBL" id="JAZEWV010000002">
    <property type="protein sequence ID" value="MEE4540992.1"/>
    <property type="molecule type" value="Genomic_DNA"/>
</dbReference>